<feature type="chain" id="PRO_5021455447" evidence="6">
    <location>
        <begin position="22"/>
        <end position="486"/>
    </location>
</feature>
<dbReference type="VEuPathDB" id="FungiDB:BD410DRAFT_718169"/>
<evidence type="ECO:0000256" key="4">
    <source>
        <dbReference type="RuleBase" id="RU361153"/>
    </source>
</evidence>
<dbReference type="InterPro" id="IPR001547">
    <property type="entry name" value="Glyco_hydro_5"/>
</dbReference>
<evidence type="ECO:0000256" key="1">
    <source>
        <dbReference type="ARBA" id="ARBA00005641"/>
    </source>
</evidence>
<gene>
    <name evidence="8" type="ORF">BD410DRAFT_718169</name>
</gene>
<dbReference type="InterPro" id="IPR017853">
    <property type="entry name" value="GH"/>
</dbReference>
<dbReference type="OrthoDB" id="1887033at2759"/>
<reference evidence="8 9" key="1">
    <citation type="submission" date="2018-06" db="EMBL/GenBank/DDBJ databases">
        <title>A transcriptomic atlas of mushroom development highlights an independent origin of complex multicellularity.</title>
        <authorList>
            <consortium name="DOE Joint Genome Institute"/>
            <person name="Krizsan K."/>
            <person name="Almasi E."/>
            <person name="Merenyi Z."/>
            <person name="Sahu N."/>
            <person name="Viragh M."/>
            <person name="Koszo T."/>
            <person name="Mondo S."/>
            <person name="Kiss B."/>
            <person name="Balint B."/>
            <person name="Kues U."/>
            <person name="Barry K."/>
            <person name="Hegedus J.C."/>
            <person name="Henrissat B."/>
            <person name="Johnson J."/>
            <person name="Lipzen A."/>
            <person name="Ohm R."/>
            <person name="Nagy I."/>
            <person name="Pangilinan J."/>
            <person name="Yan J."/>
            <person name="Xiong Y."/>
            <person name="Grigoriev I.V."/>
            <person name="Hibbett D.S."/>
            <person name="Nagy L.G."/>
        </authorList>
    </citation>
    <scope>NUCLEOTIDE SEQUENCE [LARGE SCALE GENOMIC DNA]</scope>
    <source>
        <strain evidence="8 9">SZMC22713</strain>
    </source>
</reference>
<dbReference type="InterPro" id="IPR050386">
    <property type="entry name" value="Glycosyl_hydrolase_5"/>
</dbReference>
<proteinExistence type="inferred from homology"/>
<feature type="region of interest" description="Disordered" evidence="5">
    <location>
        <begin position="457"/>
        <end position="486"/>
    </location>
</feature>
<dbReference type="GO" id="GO:0008422">
    <property type="term" value="F:beta-glucosidase activity"/>
    <property type="evidence" value="ECO:0007669"/>
    <property type="project" value="TreeGrafter"/>
</dbReference>
<evidence type="ECO:0000256" key="6">
    <source>
        <dbReference type="SAM" id="SignalP"/>
    </source>
</evidence>
<dbReference type="PANTHER" id="PTHR31297">
    <property type="entry name" value="GLUCAN ENDO-1,6-BETA-GLUCOSIDASE B"/>
    <property type="match status" value="1"/>
</dbReference>
<dbReference type="GO" id="GO:0005576">
    <property type="term" value="C:extracellular region"/>
    <property type="evidence" value="ECO:0007669"/>
    <property type="project" value="TreeGrafter"/>
</dbReference>
<keyword evidence="2 4" id="KW-0378">Hydrolase</keyword>
<evidence type="ECO:0000313" key="9">
    <source>
        <dbReference type="Proteomes" id="UP000294933"/>
    </source>
</evidence>
<dbReference type="EMBL" id="ML170164">
    <property type="protein sequence ID" value="TDL25414.1"/>
    <property type="molecule type" value="Genomic_DNA"/>
</dbReference>
<organism evidence="8 9">
    <name type="scientific">Rickenella mellea</name>
    <dbReference type="NCBI Taxonomy" id="50990"/>
    <lineage>
        <taxon>Eukaryota</taxon>
        <taxon>Fungi</taxon>
        <taxon>Dikarya</taxon>
        <taxon>Basidiomycota</taxon>
        <taxon>Agaricomycotina</taxon>
        <taxon>Agaricomycetes</taxon>
        <taxon>Hymenochaetales</taxon>
        <taxon>Rickenellaceae</taxon>
        <taxon>Rickenella</taxon>
    </lineage>
</organism>
<protein>
    <submittedName>
        <fullName evidence="8">Glycoside hydrolase family 5 protein</fullName>
    </submittedName>
</protein>
<dbReference type="Pfam" id="PF00150">
    <property type="entry name" value="Cellulase"/>
    <property type="match status" value="1"/>
</dbReference>
<keyword evidence="9" id="KW-1185">Reference proteome</keyword>
<evidence type="ECO:0000313" key="8">
    <source>
        <dbReference type="EMBL" id="TDL25414.1"/>
    </source>
</evidence>
<evidence type="ECO:0000259" key="7">
    <source>
        <dbReference type="Pfam" id="PF00150"/>
    </source>
</evidence>
<feature type="signal peptide" evidence="6">
    <location>
        <begin position="1"/>
        <end position="21"/>
    </location>
</feature>
<comment type="similarity">
    <text evidence="1 4">Belongs to the glycosyl hydrolase 5 (cellulase A) family.</text>
</comment>
<name>A0A4Y7QCV1_9AGAM</name>
<dbReference type="Proteomes" id="UP000294933">
    <property type="component" value="Unassembled WGS sequence"/>
</dbReference>
<evidence type="ECO:0000256" key="2">
    <source>
        <dbReference type="ARBA" id="ARBA00022801"/>
    </source>
</evidence>
<accession>A0A4Y7QCV1</accession>
<feature type="domain" description="Glycoside hydrolase family 5" evidence="7">
    <location>
        <begin position="98"/>
        <end position="419"/>
    </location>
</feature>
<dbReference type="Gene3D" id="3.20.20.80">
    <property type="entry name" value="Glycosidases"/>
    <property type="match status" value="1"/>
</dbReference>
<keyword evidence="6" id="KW-0732">Signal</keyword>
<dbReference type="STRING" id="50990.A0A4Y7QCV1"/>
<keyword evidence="3 4" id="KW-0326">Glycosidase</keyword>
<dbReference type="GO" id="GO:0009251">
    <property type="term" value="P:glucan catabolic process"/>
    <property type="evidence" value="ECO:0007669"/>
    <property type="project" value="TreeGrafter"/>
</dbReference>
<dbReference type="SUPFAM" id="SSF51445">
    <property type="entry name" value="(Trans)glycosidases"/>
    <property type="match status" value="1"/>
</dbReference>
<dbReference type="AlphaFoldDB" id="A0A4Y7QCV1"/>
<dbReference type="GO" id="GO:0009986">
    <property type="term" value="C:cell surface"/>
    <property type="evidence" value="ECO:0007669"/>
    <property type="project" value="TreeGrafter"/>
</dbReference>
<sequence>MLRFLGTVLIISAYFVSRSFAGGYPDGKIYGVNLGSWLVLEPWMLPNEWKRMGGQNCNGCSGCIGSEFDLVKANPQTADQVFLKHWQASILPIYTWFAQSDVDKLASLGINTVRIPLGYWIIEPLVDRSTEFYPRGGLAQLKRGLKQLKTANIAVLLDHHALPGVQTPNQAFAGHCTSDVQFYTDANYNRALQWTAIMAAISHLDPDFGSVFAIEAVNEPIADASNTPGYGDFQKNFVQVVRAVEQTLGIGNQSGANNFTVALSSAAQNSAYNSAVRSALSAAAPMLSQVAQSLGEPTVFSGAAVSNRSPLATTFMDYSWQRNNQPNPADAAKGPQLYDHHLYFSYGVASSKSIDGYLQTICKSNTQQTNAAKGNSPMFCGEFALSTDFTATDDDLKRWADAQKFIHSKAGGWMFWGFKTESSDLGRQWSYVEGVERGYFTTDPSAYNDEHVCDAYGGSGGGGNGGTPASDSSSSKTTKRPMTTAS</sequence>
<evidence type="ECO:0000256" key="3">
    <source>
        <dbReference type="ARBA" id="ARBA00023295"/>
    </source>
</evidence>
<evidence type="ECO:0000256" key="5">
    <source>
        <dbReference type="SAM" id="MobiDB-lite"/>
    </source>
</evidence>
<feature type="compositionally biased region" description="Polar residues" evidence="5">
    <location>
        <begin position="467"/>
        <end position="486"/>
    </location>
</feature>
<dbReference type="PANTHER" id="PTHR31297:SF42">
    <property type="entry name" value="GLYCOSIDE HYDROLASE FAMILY 5 DOMAIN-CONTAINING PROTEIN"/>
    <property type="match status" value="1"/>
</dbReference>
<feature type="compositionally biased region" description="Gly residues" evidence="5">
    <location>
        <begin position="457"/>
        <end position="466"/>
    </location>
</feature>